<gene>
    <name evidence="2" type="ORF">EHYA_07402</name>
</gene>
<comment type="caution">
    <text evidence="2">The sequence shown here is derived from an EMBL/GenBank/DDBJ whole genome shotgun (WGS) entry which is preliminary data.</text>
</comment>
<keyword evidence="1" id="KW-0472">Membrane</keyword>
<feature type="transmembrane region" description="Helical" evidence="1">
    <location>
        <begin position="21"/>
        <end position="39"/>
    </location>
</feature>
<evidence type="ECO:0000313" key="3">
    <source>
        <dbReference type="Proteomes" id="UP000286931"/>
    </source>
</evidence>
<keyword evidence="1" id="KW-0812">Transmembrane</keyword>
<evidence type="ECO:0000313" key="2">
    <source>
        <dbReference type="EMBL" id="GCD99680.1"/>
    </source>
</evidence>
<evidence type="ECO:0000256" key="1">
    <source>
        <dbReference type="SAM" id="Phobius"/>
    </source>
</evidence>
<dbReference type="RefSeq" id="WP_126641471.1">
    <property type="nucleotide sequence ID" value="NZ_BIFH01000034.1"/>
</dbReference>
<reference evidence="2 3" key="1">
    <citation type="submission" date="2018-12" db="EMBL/GenBank/DDBJ databases">
        <title>Draft genome sequence of Embleya hyalina NBRC 13850T.</title>
        <authorList>
            <person name="Komaki H."/>
            <person name="Hosoyama A."/>
            <person name="Kimura A."/>
            <person name="Ichikawa N."/>
            <person name="Tamura T."/>
        </authorList>
    </citation>
    <scope>NUCLEOTIDE SEQUENCE [LARGE SCALE GENOMIC DNA]</scope>
    <source>
        <strain evidence="2 3">NBRC 13850</strain>
    </source>
</reference>
<dbReference type="EMBL" id="BIFH01000034">
    <property type="protein sequence ID" value="GCD99680.1"/>
    <property type="molecule type" value="Genomic_DNA"/>
</dbReference>
<keyword evidence="3" id="KW-1185">Reference proteome</keyword>
<accession>A0A401YYQ6</accession>
<name>A0A401YYQ6_9ACTN</name>
<proteinExistence type="predicted"/>
<dbReference type="Proteomes" id="UP000286931">
    <property type="component" value="Unassembled WGS sequence"/>
</dbReference>
<protein>
    <submittedName>
        <fullName evidence="2">Uncharacterized protein</fullName>
    </submittedName>
</protein>
<organism evidence="2 3">
    <name type="scientific">Embleya hyalina</name>
    <dbReference type="NCBI Taxonomy" id="516124"/>
    <lineage>
        <taxon>Bacteria</taxon>
        <taxon>Bacillati</taxon>
        <taxon>Actinomycetota</taxon>
        <taxon>Actinomycetes</taxon>
        <taxon>Kitasatosporales</taxon>
        <taxon>Streptomycetaceae</taxon>
        <taxon>Embleya</taxon>
    </lineage>
</organism>
<dbReference type="AlphaFoldDB" id="A0A401YYQ6"/>
<keyword evidence="1" id="KW-1133">Transmembrane helix</keyword>
<sequence>MLLNWRLEGGSSCSLGLVMRRLMVIVIVIVVVTCGLLGYDVMPTLTAAATVTVTTRVAARGLFPVRPAPTRA</sequence>